<accession>A0AAF0ZDC5</accession>
<dbReference type="Proteomes" id="UP001234989">
    <property type="component" value="Chromosome 7"/>
</dbReference>
<keyword evidence="2" id="KW-1185">Reference proteome</keyword>
<reference evidence="1" key="1">
    <citation type="submission" date="2023-08" db="EMBL/GenBank/DDBJ databases">
        <title>A de novo genome assembly of Solanum verrucosum Schlechtendal, a Mexican diploid species geographically isolated from the other diploid A-genome species in potato relatives.</title>
        <authorList>
            <person name="Hosaka K."/>
        </authorList>
    </citation>
    <scope>NUCLEOTIDE SEQUENCE</scope>
    <source>
        <tissue evidence="1">Young leaves</tissue>
    </source>
</reference>
<evidence type="ECO:0000313" key="2">
    <source>
        <dbReference type="Proteomes" id="UP001234989"/>
    </source>
</evidence>
<dbReference type="AlphaFoldDB" id="A0AAF0ZDC5"/>
<evidence type="ECO:0000313" key="1">
    <source>
        <dbReference type="EMBL" id="WMV37816.1"/>
    </source>
</evidence>
<sequence>MIYVQQIKEKKLKEWSRRQRGLRPAMIIYHIQSLMDNVILCSGKGFSAKIHPMLLLRSTKIGFLSLSLKEEMVMDLYFLLVLSVERSMRVDVSRVPMLALVVVRCTAR</sequence>
<organism evidence="1 2">
    <name type="scientific">Solanum verrucosum</name>
    <dbReference type="NCBI Taxonomy" id="315347"/>
    <lineage>
        <taxon>Eukaryota</taxon>
        <taxon>Viridiplantae</taxon>
        <taxon>Streptophyta</taxon>
        <taxon>Embryophyta</taxon>
        <taxon>Tracheophyta</taxon>
        <taxon>Spermatophyta</taxon>
        <taxon>Magnoliopsida</taxon>
        <taxon>eudicotyledons</taxon>
        <taxon>Gunneridae</taxon>
        <taxon>Pentapetalae</taxon>
        <taxon>asterids</taxon>
        <taxon>lamiids</taxon>
        <taxon>Solanales</taxon>
        <taxon>Solanaceae</taxon>
        <taxon>Solanoideae</taxon>
        <taxon>Solaneae</taxon>
        <taxon>Solanum</taxon>
    </lineage>
</organism>
<gene>
    <name evidence="1" type="ORF">MTR67_031201</name>
</gene>
<name>A0AAF0ZDC5_SOLVR</name>
<proteinExistence type="predicted"/>
<dbReference type="EMBL" id="CP133618">
    <property type="protein sequence ID" value="WMV37816.1"/>
    <property type="molecule type" value="Genomic_DNA"/>
</dbReference>
<protein>
    <submittedName>
        <fullName evidence="1">Uncharacterized protein</fullName>
    </submittedName>
</protein>